<keyword evidence="2" id="KW-1185">Reference proteome</keyword>
<gene>
    <name evidence="1" type="ORF">Rcae01_01781</name>
</gene>
<name>A0ABP9VM98_9BACT</name>
<protein>
    <recommendedName>
        <fullName evidence="3">AAA+ ATPase domain-containing protein</fullName>
    </recommendedName>
</protein>
<sequence>MDGRCERCDDRPRSDSPKFCTLKVFSATVTNSNTSTNGPAASFDPQHDARAGLPWAWCNLWRNPFGELTREERAELAVVDVAELASHVQGSQRALQLIGECGRGKTTRMLALLRHFPDASYVYLDEQLPCGAIAEGVPLLIDEAQRLPRKVMHRVFATGLPLVLATHRDLTRPLKKAGYGVTTYRLGDTNNARLVAESANRRIEASRLGPGPIPRLSIRDADALVSRFGSDIRGIEGYLYDQVQHQVYSDGEMRFID</sequence>
<organism evidence="1 2">
    <name type="scientific">Novipirellula caenicola</name>
    <dbReference type="NCBI Taxonomy" id="1536901"/>
    <lineage>
        <taxon>Bacteria</taxon>
        <taxon>Pseudomonadati</taxon>
        <taxon>Planctomycetota</taxon>
        <taxon>Planctomycetia</taxon>
        <taxon>Pirellulales</taxon>
        <taxon>Pirellulaceae</taxon>
        <taxon>Novipirellula</taxon>
    </lineage>
</organism>
<accession>A0ABP9VM98</accession>
<dbReference type="InterPro" id="IPR027417">
    <property type="entry name" value="P-loop_NTPase"/>
</dbReference>
<dbReference type="SUPFAM" id="SSF52540">
    <property type="entry name" value="P-loop containing nucleoside triphosphate hydrolases"/>
    <property type="match status" value="1"/>
</dbReference>
<evidence type="ECO:0000313" key="1">
    <source>
        <dbReference type="EMBL" id="GAA5506329.1"/>
    </source>
</evidence>
<dbReference type="EMBL" id="BAABRO010000003">
    <property type="protein sequence ID" value="GAA5506329.1"/>
    <property type="molecule type" value="Genomic_DNA"/>
</dbReference>
<evidence type="ECO:0000313" key="2">
    <source>
        <dbReference type="Proteomes" id="UP001416858"/>
    </source>
</evidence>
<reference evidence="1 2" key="1">
    <citation type="submission" date="2024-02" db="EMBL/GenBank/DDBJ databases">
        <title>Rhodopirellula caenicola NBRC 110016.</title>
        <authorList>
            <person name="Ichikawa N."/>
            <person name="Katano-Makiyama Y."/>
            <person name="Hidaka K."/>
        </authorList>
    </citation>
    <scope>NUCLEOTIDE SEQUENCE [LARGE SCALE GENOMIC DNA]</scope>
    <source>
        <strain evidence="1 2">NBRC 110016</strain>
    </source>
</reference>
<comment type="caution">
    <text evidence="1">The sequence shown here is derived from an EMBL/GenBank/DDBJ whole genome shotgun (WGS) entry which is preliminary data.</text>
</comment>
<evidence type="ECO:0008006" key="3">
    <source>
        <dbReference type="Google" id="ProtNLM"/>
    </source>
</evidence>
<dbReference type="Proteomes" id="UP001416858">
    <property type="component" value="Unassembled WGS sequence"/>
</dbReference>
<proteinExistence type="predicted"/>